<evidence type="ECO:0000313" key="3">
    <source>
        <dbReference type="Proteomes" id="UP001249851"/>
    </source>
</evidence>
<protein>
    <submittedName>
        <fullName evidence="2">Uncharacterized protein</fullName>
    </submittedName>
</protein>
<name>A0AAD9Q7U4_ACRCE</name>
<dbReference type="EMBL" id="JARQWQ010000057">
    <property type="protein sequence ID" value="KAK2556243.1"/>
    <property type="molecule type" value="Genomic_DNA"/>
</dbReference>
<reference evidence="2" key="1">
    <citation type="journal article" date="2023" name="G3 (Bethesda)">
        <title>Whole genome assembly and annotation of the endangered Caribbean coral Acropora cervicornis.</title>
        <authorList>
            <person name="Selwyn J.D."/>
            <person name="Vollmer S.V."/>
        </authorList>
    </citation>
    <scope>NUCLEOTIDE SEQUENCE</scope>
    <source>
        <strain evidence="2">K2</strain>
    </source>
</reference>
<feature type="compositionally biased region" description="Polar residues" evidence="1">
    <location>
        <begin position="32"/>
        <end position="41"/>
    </location>
</feature>
<evidence type="ECO:0000313" key="2">
    <source>
        <dbReference type="EMBL" id="KAK2556243.1"/>
    </source>
</evidence>
<comment type="caution">
    <text evidence="2">The sequence shown here is derived from an EMBL/GenBank/DDBJ whole genome shotgun (WGS) entry which is preliminary data.</text>
</comment>
<keyword evidence="3" id="KW-1185">Reference proteome</keyword>
<evidence type="ECO:0000256" key="1">
    <source>
        <dbReference type="SAM" id="MobiDB-lite"/>
    </source>
</evidence>
<sequence>MAPLPREGITPGMEEEMKEWLERYRPVRQRTARSPQTTNDETGALPPAVYPVSTHRQRV</sequence>
<feature type="region of interest" description="Disordered" evidence="1">
    <location>
        <begin position="28"/>
        <end position="59"/>
    </location>
</feature>
<dbReference type="AlphaFoldDB" id="A0AAD9Q7U4"/>
<proteinExistence type="predicted"/>
<dbReference type="Proteomes" id="UP001249851">
    <property type="component" value="Unassembled WGS sequence"/>
</dbReference>
<organism evidence="2 3">
    <name type="scientific">Acropora cervicornis</name>
    <name type="common">Staghorn coral</name>
    <dbReference type="NCBI Taxonomy" id="6130"/>
    <lineage>
        <taxon>Eukaryota</taxon>
        <taxon>Metazoa</taxon>
        <taxon>Cnidaria</taxon>
        <taxon>Anthozoa</taxon>
        <taxon>Hexacorallia</taxon>
        <taxon>Scleractinia</taxon>
        <taxon>Astrocoeniina</taxon>
        <taxon>Acroporidae</taxon>
        <taxon>Acropora</taxon>
    </lineage>
</organism>
<accession>A0AAD9Q7U4</accession>
<reference evidence="2" key="2">
    <citation type="journal article" date="2023" name="Science">
        <title>Genomic signatures of disease resistance in endangered staghorn corals.</title>
        <authorList>
            <person name="Vollmer S.V."/>
            <person name="Selwyn J.D."/>
            <person name="Despard B.A."/>
            <person name="Roesel C.L."/>
        </authorList>
    </citation>
    <scope>NUCLEOTIDE SEQUENCE</scope>
    <source>
        <strain evidence="2">K2</strain>
    </source>
</reference>
<gene>
    <name evidence="2" type="ORF">P5673_021863</name>
</gene>